<keyword evidence="5" id="KW-1185">Reference proteome</keyword>
<dbReference type="EC" id="2.7.7.49" evidence="1"/>
<evidence type="ECO:0000259" key="3">
    <source>
        <dbReference type="Pfam" id="PF17919"/>
    </source>
</evidence>
<dbReference type="EMBL" id="OZ034826">
    <property type="protein sequence ID" value="CAL1681104.1"/>
    <property type="molecule type" value="Genomic_DNA"/>
</dbReference>
<dbReference type="Pfam" id="PF17919">
    <property type="entry name" value="RT_RNaseH_2"/>
    <property type="match status" value="1"/>
</dbReference>
<dbReference type="AlphaFoldDB" id="A0AAV2NP44"/>
<dbReference type="InterPro" id="IPR041577">
    <property type="entry name" value="RT_RNaseH_2"/>
</dbReference>
<gene>
    <name evidence="4" type="ORF">LPLAT_LOCUS7254</name>
</gene>
<accession>A0AAV2NP44</accession>
<organism evidence="4 5">
    <name type="scientific">Lasius platythorax</name>
    <dbReference type="NCBI Taxonomy" id="488582"/>
    <lineage>
        <taxon>Eukaryota</taxon>
        <taxon>Metazoa</taxon>
        <taxon>Ecdysozoa</taxon>
        <taxon>Arthropoda</taxon>
        <taxon>Hexapoda</taxon>
        <taxon>Insecta</taxon>
        <taxon>Pterygota</taxon>
        <taxon>Neoptera</taxon>
        <taxon>Endopterygota</taxon>
        <taxon>Hymenoptera</taxon>
        <taxon>Apocrita</taxon>
        <taxon>Aculeata</taxon>
        <taxon>Formicoidea</taxon>
        <taxon>Formicidae</taxon>
        <taxon>Formicinae</taxon>
        <taxon>Lasius</taxon>
        <taxon>Lasius</taxon>
    </lineage>
</organism>
<feature type="domain" description="Reverse transcriptase/retrotransposon-derived protein RNase H-like" evidence="3">
    <location>
        <begin position="117"/>
        <end position="213"/>
    </location>
</feature>
<dbReference type="SUPFAM" id="SSF56672">
    <property type="entry name" value="DNA/RNA polymerases"/>
    <property type="match status" value="1"/>
</dbReference>
<evidence type="ECO:0000256" key="2">
    <source>
        <dbReference type="ARBA" id="ARBA00023268"/>
    </source>
</evidence>
<dbReference type="Gene3D" id="3.30.70.270">
    <property type="match status" value="1"/>
</dbReference>
<dbReference type="PANTHER" id="PTHR37984:SF5">
    <property type="entry name" value="PROTEIN NYNRIN-LIKE"/>
    <property type="match status" value="1"/>
</dbReference>
<dbReference type="GO" id="GO:0003964">
    <property type="term" value="F:RNA-directed DNA polymerase activity"/>
    <property type="evidence" value="ECO:0007669"/>
    <property type="project" value="UniProtKB-EC"/>
</dbReference>
<dbReference type="InterPro" id="IPR050951">
    <property type="entry name" value="Retrovirus_Pol_polyprotein"/>
</dbReference>
<dbReference type="Proteomes" id="UP001497644">
    <property type="component" value="Chromosome 3"/>
</dbReference>
<dbReference type="InterPro" id="IPR043502">
    <property type="entry name" value="DNA/RNA_pol_sf"/>
</dbReference>
<dbReference type="InterPro" id="IPR043128">
    <property type="entry name" value="Rev_trsase/Diguanyl_cyclase"/>
</dbReference>
<dbReference type="CDD" id="cd09274">
    <property type="entry name" value="RNase_HI_RT_Ty3"/>
    <property type="match status" value="1"/>
</dbReference>
<evidence type="ECO:0000256" key="1">
    <source>
        <dbReference type="ARBA" id="ARBA00012493"/>
    </source>
</evidence>
<protein>
    <recommendedName>
        <fullName evidence="1">RNA-directed DNA polymerase</fullName>
        <ecNumber evidence="1">2.7.7.49</ecNumber>
    </recommendedName>
</protein>
<evidence type="ECO:0000313" key="4">
    <source>
        <dbReference type="EMBL" id="CAL1681104.1"/>
    </source>
</evidence>
<proteinExistence type="predicted"/>
<evidence type="ECO:0000313" key="5">
    <source>
        <dbReference type="Proteomes" id="UP001497644"/>
    </source>
</evidence>
<dbReference type="PANTHER" id="PTHR37984">
    <property type="entry name" value="PROTEIN CBG26694"/>
    <property type="match status" value="1"/>
</dbReference>
<dbReference type="FunFam" id="3.30.70.270:FF:000020">
    <property type="entry name" value="Transposon Tf2-6 polyprotein-like Protein"/>
    <property type="match status" value="1"/>
</dbReference>
<name>A0AAV2NP44_9HYME</name>
<sequence length="256" mass="29566">MTSFLLLHLWKNTSNISGQYSGDWKNMDYISTWRSVFGAETVKYLGYKISQKGFAPLPDKVKALQEYKKPKDIQELRRFLGAVNFYLRFLPNAAATQDPLNKYLKDSKKNDKRPIEWTNEATEAFERMKQDLTNTTLLAHPVLQAKLRLSTDASGVAMGAALEQSTNDEDWEPLGFFSKKFLPAQINYSTYDKELTAIYYAIKFFRSWIEGNTEVEIRTDHKPLIYAFAQKSDKASPRQLRQLNLIGQFTTKISYI</sequence>
<keyword evidence="2" id="KW-0511">Multifunctional enzyme</keyword>
<reference evidence="4" key="1">
    <citation type="submission" date="2024-04" db="EMBL/GenBank/DDBJ databases">
        <authorList>
            <consortium name="Molecular Ecology Group"/>
        </authorList>
    </citation>
    <scope>NUCLEOTIDE SEQUENCE</scope>
</reference>